<dbReference type="PANTHER" id="PTHR34341">
    <property type="entry name" value="TRANSMEMBRANE PROTEIN 107"/>
    <property type="match status" value="1"/>
</dbReference>
<dbReference type="GO" id="GO:1905515">
    <property type="term" value="P:non-motile cilium assembly"/>
    <property type="evidence" value="ECO:0007669"/>
    <property type="project" value="TreeGrafter"/>
</dbReference>
<evidence type="ECO:0000256" key="2">
    <source>
        <dbReference type="ARBA" id="ARBA00015652"/>
    </source>
</evidence>
<dbReference type="Pfam" id="PF14995">
    <property type="entry name" value="TMEM107"/>
    <property type="match status" value="1"/>
</dbReference>
<feature type="transmembrane region" description="Helical" evidence="7">
    <location>
        <begin position="55"/>
        <end position="76"/>
    </location>
</feature>
<dbReference type="GO" id="GO:1904491">
    <property type="term" value="P:protein localization to ciliary transition zone"/>
    <property type="evidence" value="ECO:0007669"/>
    <property type="project" value="TreeGrafter"/>
</dbReference>
<accession>A0A8C4QJ17</accession>
<reference evidence="8" key="1">
    <citation type="submission" date="2025-08" db="UniProtKB">
        <authorList>
            <consortium name="Ensembl"/>
        </authorList>
    </citation>
    <scope>IDENTIFICATION</scope>
</reference>
<keyword evidence="6 7" id="KW-0472">Membrane</keyword>
<evidence type="ECO:0000256" key="7">
    <source>
        <dbReference type="SAM" id="Phobius"/>
    </source>
</evidence>
<sequence length="139" mass="15536">MQVVRKLFAIRFLSLTAHSIILILIFWAKEETALTCLPYVNSEVELKTQNIKLTVALSLSLGLLGFELVGFFSISLLNATQSLLSITSHVIAAITLTFFLFDQVECNLLWWLFGFCSIPPAISELAIIIAVLAFNRKPF</sequence>
<dbReference type="Proteomes" id="UP000694388">
    <property type="component" value="Unplaced"/>
</dbReference>
<dbReference type="GeneTree" id="ENSGT00390000014827"/>
<dbReference type="GO" id="GO:0016020">
    <property type="term" value="C:membrane"/>
    <property type="evidence" value="ECO:0007669"/>
    <property type="project" value="UniProtKB-SubCell"/>
</dbReference>
<keyword evidence="9" id="KW-1185">Reference proteome</keyword>
<keyword evidence="5 7" id="KW-1133">Transmembrane helix</keyword>
<evidence type="ECO:0000313" key="8">
    <source>
        <dbReference type="Ensembl" id="ENSEBUP00000016225.1"/>
    </source>
</evidence>
<feature type="transmembrane region" description="Helical" evidence="7">
    <location>
        <begin position="108"/>
        <end position="134"/>
    </location>
</feature>
<dbReference type="Ensembl" id="ENSEBUT00000016801.1">
    <property type="protein sequence ID" value="ENSEBUP00000016225.1"/>
    <property type="gene ID" value="ENSEBUG00000010189.1"/>
</dbReference>
<evidence type="ECO:0000256" key="1">
    <source>
        <dbReference type="ARBA" id="ARBA00004141"/>
    </source>
</evidence>
<evidence type="ECO:0000256" key="4">
    <source>
        <dbReference type="ARBA" id="ARBA00022794"/>
    </source>
</evidence>
<name>A0A8C4QJ17_EPTBU</name>
<feature type="transmembrane region" description="Helical" evidence="7">
    <location>
        <begin position="7"/>
        <end position="28"/>
    </location>
</feature>
<evidence type="ECO:0000256" key="3">
    <source>
        <dbReference type="ARBA" id="ARBA00022692"/>
    </source>
</evidence>
<dbReference type="PANTHER" id="PTHR34341:SF1">
    <property type="entry name" value="TRANSMEMBRANE PROTEIN 107"/>
    <property type="match status" value="1"/>
</dbReference>
<keyword evidence="3 7" id="KW-0812">Transmembrane</keyword>
<reference evidence="8" key="2">
    <citation type="submission" date="2025-09" db="UniProtKB">
        <authorList>
            <consortium name="Ensembl"/>
        </authorList>
    </citation>
    <scope>IDENTIFICATION</scope>
</reference>
<feature type="transmembrane region" description="Helical" evidence="7">
    <location>
        <begin position="83"/>
        <end position="102"/>
    </location>
</feature>
<dbReference type="GO" id="GO:0036038">
    <property type="term" value="C:MKS complex"/>
    <property type="evidence" value="ECO:0007669"/>
    <property type="project" value="TreeGrafter"/>
</dbReference>
<evidence type="ECO:0000313" key="9">
    <source>
        <dbReference type="Proteomes" id="UP000694388"/>
    </source>
</evidence>
<dbReference type="InterPro" id="IPR029248">
    <property type="entry name" value="TMEM107"/>
</dbReference>
<organism evidence="8 9">
    <name type="scientific">Eptatretus burgeri</name>
    <name type="common">Inshore hagfish</name>
    <dbReference type="NCBI Taxonomy" id="7764"/>
    <lineage>
        <taxon>Eukaryota</taxon>
        <taxon>Metazoa</taxon>
        <taxon>Chordata</taxon>
        <taxon>Craniata</taxon>
        <taxon>Vertebrata</taxon>
        <taxon>Cyclostomata</taxon>
        <taxon>Myxini</taxon>
        <taxon>Myxiniformes</taxon>
        <taxon>Myxinidae</taxon>
        <taxon>Eptatretinae</taxon>
        <taxon>Eptatretus</taxon>
    </lineage>
</organism>
<comment type="subcellular location">
    <subcellularLocation>
        <location evidence="1">Membrane</location>
        <topology evidence="1">Multi-pass membrane protein</topology>
    </subcellularLocation>
</comment>
<proteinExistence type="predicted"/>
<keyword evidence="4" id="KW-0970">Cilium biogenesis/degradation</keyword>
<dbReference type="OMA" id="WTYWIIF"/>
<evidence type="ECO:0000256" key="5">
    <source>
        <dbReference type="ARBA" id="ARBA00022989"/>
    </source>
</evidence>
<protein>
    <recommendedName>
        <fullName evidence="2">Transmembrane protein 107</fullName>
    </recommendedName>
</protein>
<dbReference type="AlphaFoldDB" id="A0A8C4QJ17"/>
<evidence type="ECO:0000256" key="6">
    <source>
        <dbReference type="ARBA" id="ARBA00023136"/>
    </source>
</evidence>